<keyword evidence="8" id="KW-1185">Reference proteome</keyword>
<dbReference type="Proteomes" id="UP000193467">
    <property type="component" value="Unassembled WGS sequence"/>
</dbReference>
<gene>
    <name evidence="7" type="ORF">BCR35DRAFT_307534</name>
</gene>
<evidence type="ECO:0000259" key="6">
    <source>
        <dbReference type="PROSITE" id="PS50035"/>
    </source>
</evidence>
<dbReference type="PANTHER" id="PTHR18896">
    <property type="entry name" value="PHOSPHOLIPASE D"/>
    <property type="match status" value="1"/>
</dbReference>
<evidence type="ECO:0000256" key="2">
    <source>
        <dbReference type="ARBA" id="ARBA00022801"/>
    </source>
</evidence>
<feature type="domain" description="PLD phosphodiesterase" evidence="6">
    <location>
        <begin position="631"/>
        <end position="658"/>
    </location>
</feature>
<feature type="domain" description="PLD phosphodiesterase" evidence="6">
    <location>
        <begin position="173"/>
        <end position="200"/>
    </location>
</feature>
<comment type="caution">
    <text evidence="7">The sequence shown here is derived from an EMBL/GenBank/DDBJ whole genome shotgun (WGS) entry which is preliminary data.</text>
</comment>
<dbReference type="InterPro" id="IPR001736">
    <property type="entry name" value="PLipase_D/transphosphatidylase"/>
</dbReference>
<dbReference type="InterPro" id="IPR025202">
    <property type="entry name" value="PLD-like_dom"/>
</dbReference>
<dbReference type="CDD" id="cd09141">
    <property type="entry name" value="PLDc_vPLD1_2_yPLD_like_2"/>
    <property type="match status" value="1"/>
</dbReference>
<evidence type="ECO:0000313" key="8">
    <source>
        <dbReference type="Proteomes" id="UP000193467"/>
    </source>
</evidence>
<evidence type="ECO:0000256" key="4">
    <source>
        <dbReference type="ARBA" id="ARBA00023098"/>
    </source>
</evidence>
<dbReference type="SUPFAM" id="SSF56024">
    <property type="entry name" value="Phospholipase D/nuclease"/>
    <property type="match status" value="2"/>
</dbReference>
<dbReference type="GO" id="GO:0035556">
    <property type="term" value="P:intracellular signal transduction"/>
    <property type="evidence" value="ECO:0007669"/>
    <property type="project" value="InterPro"/>
</dbReference>
<dbReference type="Pfam" id="PF13091">
    <property type="entry name" value="PLDc_2"/>
    <property type="match status" value="1"/>
</dbReference>
<dbReference type="InterPro" id="IPR015679">
    <property type="entry name" value="PLipase_D_fam"/>
</dbReference>
<reference evidence="7 8" key="1">
    <citation type="submission" date="2016-07" db="EMBL/GenBank/DDBJ databases">
        <title>Pervasive Adenine N6-methylation of Active Genes in Fungi.</title>
        <authorList>
            <consortium name="DOE Joint Genome Institute"/>
            <person name="Mondo S.J."/>
            <person name="Dannebaum R.O."/>
            <person name="Kuo R.C."/>
            <person name="Labutti K."/>
            <person name="Haridas S."/>
            <person name="Kuo A."/>
            <person name="Salamov A."/>
            <person name="Ahrendt S.R."/>
            <person name="Lipzen A."/>
            <person name="Sullivan W."/>
            <person name="Andreopoulos W.B."/>
            <person name="Clum A."/>
            <person name="Lindquist E."/>
            <person name="Daum C."/>
            <person name="Ramamoorthy G.K."/>
            <person name="Gryganskyi A."/>
            <person name="Culley D."/>
            <person name="Magnuson J.K."/>
            <person name="James T.Y."/>
            <person name="O'Malley M.A."/>
            <person name="Stajich J.E."/>
            <person name="Spatafora J.W."/>
            <person name="Visel A."/>
            <person name="Grigoriev I.V."/>
        </authorList>
    </citation>
    <scope>NUCLEOTIDE SEQUENCE [LARGE SCALE GENOMIC DNA]</scope>
    <source>
        <strain evidence="7 8">62-1032</strain>
    </source>
</reference>
<dbReference type="EC" id="3.1.4.4" evidence="5"/>
<dbReference type="PANTHER" id="PTHR18896:SF186">
    <property type="entry name" value="PHOSPHOLIPASE D"/>
    <property type="match status" value="1"/>
</dbReference>
<dbReference type="InterPro" id="IPR016555">
    <property type="entry name" value="PLipase_D_euk"/>
</dbReference>
<proteinExistence type="inferred from homology"/>
<comment type="similarity">
    <text evidence="5">Belongs to the phospholipase D family.</text>
</comment>
<organism evidence="7 8">
    <name type="scientific">Leucosporidium creatinivorum</name>
    <dbReference type="NCBI Taxonomy" id="106004"/>
    <lineage>
        <taxon>Eukaryota</taxon>
        <taxon>Fungi</taxon>
        <taxon>Dikarya</taxon>
        <taxon>Basidiomycota</taxon>
        <taxon>Pucciniomycotina</taxon>
        <taxon>Microbotryomycetes</taxon>
        <taxon>Leucosporidiales</taxon>
        <taxon>Leucosporidium</taxon>
    </lineage>
</organism>
<name>A0A1Y2ENE9_9BASI</name>
<dbReference type="GO" id="GO:0006654">
    <property type="term" value="P:phosphatidic acid biosynthetic process"/>
    <property type="evidence" value="ECO:0007669"/>
    <property type="project" value="InterPro"/>
</dbReference>
<sequence length="848" mass="96432">MDKLTKSFEKLPGRISRLKESVAFAVNPDHRHDEEHEKAEDRQRAEICASHRFGSFADVQPGNDVKWYIDGHDYFYAVAEILDNAKEVIMIADWWLTPELFLRRVPSEHDEMRLDRILLRKAEQGVKVLVLIYKEVTQSMSLSSAHTKHHLEDMHENIACIRHPDHLGGEMTMYWSHHEKIVIVDEAVACVGGLDLCFGRWDTHNFPLSDVHPTDFSRSLFPGQDYNNARVQDFQHVDQWVSNQQSRLDTARMPWHDVHLMLRGPAVMDVCQHFVERWNFLKHLKQRHDSRYPILAFPHVLAENEEPQPAILRHPHWEKFKEIGEAFTRHALPPNDEKGIDPHGGLGAKGAMKVQVLRSSADWSHGILTEHSIMNAYIQMIAEANHCIYIENQFFITNTSPDKPFVKNLIGKAITERILSAARAGKKFKVVVLIPAIPGFAGDLKGNAGTLAIMGATYFSICRGGDSIMECIEREGFNPHDYISFYNLRSYDRINSDPERLKAMEAKSGVSFYQAQAALGRVFLGPDALPEELEKNKEVTFALGIEGAETINLDVKKDKDKNAPPTVTIPLPQGYEEAWDIIRRFERGDEVREKIADSVAHYALKRTAGGSLLDEPWSGNEESERNAFVTEELYIHSKLLIVDDRRVLMGSANLNERSQLGDRDSEIAVVVEDTDMIQSSMNGEPYMASRFAATLRRRLWKEHLGLIEPQFCTSHTEEPVTPAMKPVGVPHIDETASEEDRLVMDPLAEDTERLWKGTADKNAAIFDEVFHVVPSTHVETWKEYSEWVPQAPIKAGHVASVDMPVQHIKEQLDQVRGHLVSMPLNFLAKETLFERGLEVNVATINVYL</sequence>
<comment type="catalytic activity">
    <reaction evidence="5">
        <text>a 1,2-diacyl-sn-glycero-3-phosphocholine + H2O = a 1,2-diacyl-sn-glycero-3-phosphate + choline + H(+)</text>
        <dbReference type="Rhea" id="RHEA:14445"/>
        <dbReference type="ChEBI" id="CHEBI:15354"/>
        <dbReference type="ChEBI" id="CHEBI:15377"/>
        <dbReference type="ChEBI" id="CHEBI:15378"/>
        <dbReference type="ChEBI" id="CHEBI:57643"/>
        <dbReference type="ChEBI" id="CHEBI:58608"/>
        <dbReference type="EC" id="3.1.4.4"/>
    </reaction>
</comment>
<dbReference type="OrthoDB" id="14911at2759"/>
<evidence type="ECO:0000256" key="3">
    <source>
        <dbReference type="ARBA" id="ARBA00022963"/>
    </source>
</evidence>
<keyword evidence="1" id="KW-0677">Repeat</keyword>
<dbReference type="GO" id="GO:0004630">
    <property type="term" value="F:phospholipase D activity"/>
    <property type="evidence" value="ECO:0007669"/>
    <property type="project" value="UniProtKB-UniRule"/>
</dbReference>
<dbReference type="GO" id="GO:0009395">
    <property type="term" value="P:phospholipid catabolic process"/>
    <property type="evidence" value="ECO:0007669"/>
    <property type="project" value="TreeGrafter"/>
</dbReference>
<dbReference type="PROSITE" id="PS50035">
    <property type="entry name" value="PLD"/>
    <property type="match status" value="2"/>
</dbReference>
<dbReference type="Pfam" id="PF00614">
    <property type="entry name" value="PLDc"/>
    <property type="match status" value="1"/>
</dbReference>
<keyword evidence="3 5" id="KW-0442">Lipid degradation</keyword>
<dbReference type="InParanoid" id="A0A1Y2ENE9"/>
<dbReference type="Gene3D" id="3.30.870.10">
    <property type="entry name" value="Endonuclease Chain A"/>
    <property type="match status" value="3"/>
</dbReference>
<accession>A0A1Y2ENE9</accession>
<keyword evidence="2 5" id="KW-0378">Hydrolase</keyword>
<protein>
    <recommendedName>
        <fullName evidence="5">Phospholipase</fullName>
        <ecNumber evidence="5">3.1.4.4</ecNumber>
    </recommendedName>
</protein>
<evidence type="ECO:0000313" key="7">
    <source>
        <dbReference type="EMBL" id="ORY72756.1"/>
    </source>
</evidence>
<dbReference type="AlphaFoldDB" id="A0A1Y2ENE9"/>
<keyword evidence="4" id="KW-0443">Lipid metabolism</keyword>
<evidence type="ECO:0000256" key="5">
    <source>
        <dbReference type="PIRNR" id="PIRNR009376"/>
    </source>
</evidence>
<dbReference type="EMBL" id="MCGR01000050">
    <property type="protein sequence ID" value="ORY72756.1"/>
    <property type="molecule type" value="Genomic_DNA"/>
</dbReference>
<dbReference type="PIRSF" id="PIRSF009376">
    <property type="entry name" value="Phospholipase_D_euk"/>
    <property type="match status" value="1"/>
</dbReference>
<dbReference type="CDD" id="cd09138">
    <property type="entry name" value="PLDc_vPLD1_2_yPLD_like_1"/>
    <property type="match status" value="1"/>
</dbReference>
<dbReference type="STRING" id="106004.A0A1Y2ENE9"/>
<dbReference type="SMART" id="SM00155">
    <property type="entry name" value="PLDc"/>
    <property type="match status" value="2"/>
</dbReference>
<evidence type="ECO:0000256" key="1">
    <source>
        <dbReference type="ARBA" id="ARBA00022737"/>
    </source>
</evidence>